<dbReference type="EMBL" id="JAGTTL010000005">
    <property type="protein sequence ID" value="KAK6322707.1"/>
    <property type="molecule type" value="Genomic_DNA"/>
</dbReference>
<comment type="caution">
    <text evidence="1">The sequence shown here is derived from an EMBL/GenBank/DDBJ whole genome shotgun (WGS) entry which is preliminary data.</text>
</comment>
<keyword evidence="2" id="KW-1185">Reference proteome</keyword>
<dbReference type="Proteomes" id="UP001356427">
    <property type="component" value="Unassembled WGS sequence"/>
</dbReference>
<reference evidence="1 2" key="1">
    <citation type="submission" date="2021-04" db="EMBL/GenBank/DDBJ databases">
        <authorList>
            <person name="De Guttry C."/>
            <person name="Zahm M."/>
            <person name="Klopp C."/>
            <person name="Cabau C."/>
            <person name="Louis A."/>
            <person name="Berthelot C."/>
            <person name="Parey E."/>
            <person name="Roest Crollius H."/>
            <person name="Montfort J."/>
            <person name="Robinson-Rechavi M."/>
            <person name="Bucao C."/>
            <person name="Bouchez O."/>
            <person name="Gislard M."/>
            <person name="Lluch J."/>
            <person name="Milhes M."/>
            <person name="Lampietro C."/>
            <person name="Lopez Roques C."/>
            <person name="Donnadieu C."/>
            <person name="Braasch I."/>
            <person name="Desvignes T."/>
            <person name="Postlethwait J."/>
            <person name="Bobe J."/>
            <person name="Wedekind C."/>
            <person name="Guiguen Y."/>
        </authorList>
    </citation>
    <scope>NUCLEOTIDE SEQUENCE [LARGE SCALE GENOMIC DNA]</scope>
    <source>
        <strain evidence="1">Cs_M1</strain>
        <tissue evidence="1">Blood</tissue>
    </source>
</reference>
<protein>
    <submittedName>
        <fullName evidence="1">Uncharacterized protein</fullName>
    </submittedName>
</protein>
<sequence>MHVIAHMVYILYRMVKPCLPEVPEEGGDYCARSYYTSRFCTRTEFRRMNGHPELEPSTAPSCVPGSRYVSPAAGCLLQYHRLSGDL</sequence>
<proteinExistence type="predicted"/>
<dbReference type="AlphaFoldDB" id="A0AAN8MAQ2"/>
<evidence type="ECO:0000313" key="2">
    <source>
        <dbReference type="Proteomes" id="UP001356427"/>
    </source>
</evidence>
<name>A0AAN8MAQ2_9TELE</name>
<evidence type="ECO:0000313" key="1">
    <source>
        <dbReference type="EMBL" id="KAK6322707.1"/>
    </source>
</evidence>
<accession>A0AAN8MAQ2</accession>
<gene>
    <name evidence="1" type="ORF">J4Q44_G00074990</name>
</gene>
<organism evidence="1 2">
    <name type="scientific">Coregonus suidteri</name>
    <dbReference type="NCBI Taxonomy" id="861788"/>
    <lineage>
        <taxon>Eukaryota</taxon>
        <taxon>Metazoa</taxon>
        <taxon>Chordata</taxon>
        <taxon>Craniata</taxon>
        <taxon>Vertebrata</taxon>
        <taxon>Euteleostomi</taxon>
        <taxon>Actinopterygii</taxon>
        <taxon>Neopterygii</taxon>
        <taxon>Teleostei</taxon>
        <taxon>Protacanthopterygii</taxon>
        <taxon>Salmoniformes</taxon>
        <taxon>Salmonidae</taxon>
        <taxon>Coregoninae</taxon>
        <taxon>Coregonus</taxon>
    </lineage>
</organism>